<dbReference type="InterPro" id="IPR050266">
    <property type="entry name" value="AB_hydrolase_sf"/>
</dbReference>
<dbReference type="SUPFAM" id="SSF53474">
    <property type="entry name" value="alpha/beta-Hydrolases"/>
    <property type="match status" value="1"/>
</dbReference>
<organism evidence="2 3">
    <name type="scientific">Pseudaminobacter salicylatoxidans</name>
    <dbReference type="NCBI Taxonomy" id="93369"/>
    <lineage>
        <taxon>Bacteria</taxon>
        <taxon>Pseudomonadati</taxon>
        <taxon>Pseudomonadota</taxon>
        <taxon>Alphaproteobacteria</taxon>
        <taxon>Hyphomicrobiales</taxon>
        <taxon>Phyllobacteriaceae</taxon>
        <taxon>Pseudaminobacter</taxon>
    </lineage>
</organism>
<accession>A0A316C949</accession>
<dbReference type="Gene3D" id="3.40.50.1820">
    <property type="entry name" value="alpha/beta hydrolase"/>
    <property type="match status" value="1"/>
</dbReference>
<dbReference type="InterPro" id="IPR029058">
    <property type="entry name" value="AB_hydrolase_fold"/>
</dbReference>
<dbReference type="InterPro" id="IPR000073">
    <property type="entry name" value="AB_hydrolase_1"/>
</dbReference>
<dbReference type="InterPro" id="IPR000639">
    <property type="entry name" value="Epox_hydrolase-like"/>
</dbReference>
<sequence>MSPITSYKRRYISLPDGKTLEYVRRPGGTEPLILIHGYADSWYSFKGVLDYLPSRFAAFAPSLPGHGGSSKPEGGYSIDGYASDILAFMTAMGVPKAAIVGHSMGTFIAQSIALTAPDRVSRMVLIATAPTADNAVLRSFHRETQGLSDPVGQDFARSFQSGTCVNPIDSTMSMEDIVRESSLLPAHVWSAALQGLIDYRPADFDSSALYTLRTPTLVLGGCLDEIFDESAQRKLASALPNAEIWLDLNSGHSINWESPERTASQVAQFLAVGSGT</sequence>
<evidence type="ECO:0000313" key="3">
    <source>
        <dbReference type="Proteomes" id="UP000245396"/>
    </source>
</evidence>
<dbReference type="RefSeq" id="WP_170125062.1">
    <property type="nucleotide sequence ID" value="NZ_QGGG01000005.1"/>
</dbReference>
<protein>
    <submittedName>
        <fullName evidence="2">Pimeloyl-ACP methyl ester carboxylesterase</fullName>
    </submittedName>
</protein>
<keyword evidence="3" id="KW-1185">Reference proteome</keyword>
<gene>
    <name evidence="2" type="ORF">C7441_105173</name>
</gene>
<dbReference type="PRINTS" id="PR00111">
    <property type="entry name" value="ABHYDROLASE"/>
</dbReference>
<comment type="caution">
    <text evidence="2">The sequence shown here is derived from an EMBL/GenBank/DDBJ whole genome shotgun (WGS) entry which is preliminary data.</text>
</comment>
<proteinExistence type="predicted"/>
<dbReference type="GO" id="GO:0003824">
    <property type="term" value="F:catalytic activity"/>
    <property type="evidence" value="ECO:0007669"/>
    <property type="project" value="InterPro"/>
</dbReference>
<dbReference type="GO" id="GO:0016020">
    <property type="term" value="C:membrane"/>
    <property type="evidence" value="ECO:0007669"/>
    <property type="project" value="TreeGrafter"/>
</dbReference>
<dbReference type="PANTHER" id="PTHR43798:SF33">
    <property type="entry name" value="HYDROLASE, PUTATIVE (AFU_ORTHOLOGUE AFUA_2G14860)-RELATED"/>
    <property type="match status" value="1"/>
</dbReference>
<dbReference type="Pfam" id="PF00561">
    <property type="entry name" value="Abhydrolase_1"/>
    <property type="match status" value="1"/>
</dbReference>
<name>A0A316C949_PSESE</name>
<dbReference type="PRINTS" id="PR00412">
    <property type="entry name" value="EPOXHYDRLASE"/>
</dbReference>
<dbReference type="Proteomes" id="UP000245396">
    <property type="component" value="Unassembled WGS sequence"/>
</dbReference>
<dbReference type="AlphaFoldDB" id="A0A316C949"/>
<evidence type="ECO:0000259" key="1">
    <source>
        <dbReference type="Pfam" id="PF00561"/>
    </source>
</evidence>
<dbReference type="EMBL" id="QGGG01000005">
    <property type="protein sequence ID" value="PWJ84557.1"/>
    <property type="molecule type" value="Genomic_DNA"/>
</dbReference>
<evidence type="ECO:0000313" key="2">
    <source>
        <dbReference type="EMBL" id="PWJ84557.1"/>
    </source>
</evidence>
<dbReference type="PANTHER" id="PTHR43798">
    <property type="entry name" value="MONOACYLGLYCEROL LIPASE"/>
    <property type="match status" value="1"/>
</dbReference>
<reference evidence="2 3" key="1">
    <citation type="submission" date="2018-05" db="EMBL/GenBank/DDBJ databases">
        <title>Genomic Encyclopedia of Type Strains, Phase IV (KMG-IV): sequencing the most valuable type-strain genomes for metagenomic binning, comparative biology and taxonomic classification.</title>
        <authorList>
            <person name="Goeker M."/>
        </authorList>
    </citation>
    <scope>NUCLEOTIDE SEQUENCE [LARGE SCALE GENOMIC DNA]</scope>
    <source>
        <strain evidence="2 3">DSM 6986</strain>
    </source>
</reference>
<feature type="domain" description="AB hydrolase-1" evidence="1">
    <location>
        <begin position="31"/>
        <end position="259"/>
    </location>
</feature>